<sequence>MSAEGIADVAGVLANRTRAAFCDALLDGRPWSVSQLARKGGVSLSTASEHATVLVQAELCREHRQGSSRYLQLADPRVAACLEDLASLVEPRPVAARTLRAASKSQALARGRTCYDHLAGRLGVAITEALRDRGVLDATLAVTPAGLEWMATHLDGPVPAGRRPLSRTCLDWTERRPHLAGAAGARLCAVLFDRRWIRRIGADRAVVLTSEGEERLTDLLGPWRGEVP</sequence>
<accession>A0A7W7RL16</accession>
<reference evidence="2 3" key="1">
    <citation type="submission" date="2020-08" db="EMBL/GenBank/DDBJ databases">
        <title>Sequencing the genomes of 1000 actinobacteria strains.</title>
        <authorList>
            <person name="Klenk H.-P."/>
        </authorList>
    </citation>
    <scope>NUCLEOTIDE SEQUENCE [LARGE SCALE GENOMIC DNA]</scope>
    <source>
        <strain evidence="2 3">DSM 102030</strain>
    </source>
</reference>
<organism evidence="2 3">
    <name type="scientific">Lipingzhangella halophila</name>
    <dbReference type="NCBI Taxonomy" id="1783352"/>
    <lineage>
        <taxon>Bacteria</taxon>
        <taxon>Bacillati</taxon>
        <taxon>Actinomycetota</taxon>
        <taxon>Actinomycetes</taxon>
        <taxon>Streptosporangiales</taxon>
        <taxon>Nocardiopsidaceae</taxon>
        <taxon>Lipingzhangella</taxon>
    </lineage>
</organism>
<dbReference type="PROSITE" id="PS50987">
    <property type="entry name" value="HTH_ARSR_2"/>
    <property type="match status" value="1"/>
</dbReference>
<dbReference type="RefSeq" id="WP_312885489.1">
    <property type="nucleotide sequence ID" value="NZ_JACHJT010000001.1"/>
</dbReference>
<protein>
    <submittedName>
        <fullName evidence="2">DNA-binding transcriptional ArsR family regulator</fullName>
    </submittedName>
</protein>
<dbReference type="GO" id="GO:0003677">
    <property type="term" value="F:DNA binding"/>
    <property type="evidence" value="ECO:0007669"/>
    <property type="project" value="UniProtKB-KW"/>
</dbReference>
<dbReference type="InterPro" id="IPR036390">
    <property type="entry name" value="WH_DNA-bd_sf"/>
</dbReference>
<dbReference type="InterPro" id="IPR001845">
    <property type="entry name" value="HTH_ArsR_DNA-bd_dom"/>
</dbReference>
<dbReference type="PANTHER" id="PTHR39168:SF1">
    <property type="entry name" value="TRANSCRIPTIONAL REGULATORY PROTEIN"/>
    <property type="match status" value="1"/>
</dbReference>
<dbReference type="GO" id="GO:0046686">
    <property type="term" value="P:response to cadmium ion"/>
    <property type="evidence" value="ECO:0007669"/>
    <property type="project" value="TreeGrafter"/>
</dbReference>
<proteinExistence type="predicted"/>
<evidence type="ECO:0000313" key="3">
    <source>
        <dbReference type="Proteomes" id="UP000523007"/>
    </source>
</evidence>
<feature type="domain" description="HTH arsR-type" evidence="1">
    <location>
        <begin position="1"/>
        <end position="93"/>
    </location>
</feature>
<dbReference type="PANTHER" id="PTHR39168">
    <property type="entry name" value="TRANSCRIPTIONAL REGULATOR-RELATED"/>
    <property type="match status" value="1"/>
</dbReference>
<dbReference type="InterPro" id="IPR036388">
    <property type="entry name" value="WH-like_DNA-bd_sf"/>
</dbReference>
<gene>
    <name evidence="2" type="ORF">F4561_004768</name>
</gene>
<dbReference type="Gene3D" id="1.10.10.10">
    <property type="entry name" value="Winged helix-like DNA-binding domain superfamily/Winged helix DNA-binding domain"/>
    <property type="match status" value="1"/>
</dbReference>
<keyword evidence="3" id="KW-1185">Reference proteome</keyword>
<dbReference type="GO" id="GO:0097063">
    <property type="term" value="F:cadmium ion sensor activity"/>
    <property type="evidence" value="ECO:0007669"/>
    <property type="project" value="TreeGrafter"/>
</dbReference>
<dbReference type="GO" id="GO:0010288">
    <property type="term" value="P:response to lead ion"/>
    <property type="evidence" value="ECO:0007669"/>
    <property type="project" value="TreeGrafter"/>
</dbReference>
<name>A0A7W7RL16_9ACTN</name>
<dbReference type="InterPro" id="IPR011991">
    <property type="entry name" value="ArsR-like_HTH"/>
</dbReference>
<dbReference type="InterPro" id="IPR052543">
    <property type="entry name" value="HTH_Metal-responsive_Reg"/>
</dbReference>
<dbReference type="GO" id="GO:0032791">
    <property type="term" value="F:lead ion binding"/>
    <property type="evidence" value="ECO:0007669"/>
    <property type="project" value="TreeGrafter"/>
</dbReference>
<comment type="caution">
    <text evidence="2">The sequence shown here is derived from an EMBL/GenBank/DDBJ whole genome shotgun (WGS) entry which is preliminary data.</text>
</comment>
<dbReference type="Pfam" id="PF12840">
    <property type="entry name" value="HTH_20"/>
    <property type="match status" value="1"/>
</dbReference>
<dbReference type="GO" id="GO:0003700">
    <property type="term" value="F:DNA-binding transcription factor activity"/>
    <property type="evidence" value="ECO:0007669"/>
    <property type="project" value="InterPro"/>
</dbReference>
<dbReference type="Proteomes" id="UP000523007">
    <property type="component" value="Unassembled WGS sequence"/>
</dbReference>
<dbReference type="SUPFAM" id="SSF46785">
    <property type="entry name" value="Winged helix' DNA-binding domain"/>
    <property type="match status" value="1"/>
</dbReference>
<dbReference type="EMBL" id="JACHJT010000001">
    <property type="protein sequence ID" value="MBB4933948.1"/>
    <property type="molecule type" value="Genomic_DNA"/>
</dbReference>
<dbReference type="AlphaFoldDB" id="A0A7W7RL16"/>
<keyword evidence="2" id="KW-0238">DNA-binding</keyword>
<evidence type="ECO:0000313" key="2">
    <source>
        <dbReference type="EMBL" id="MBB4933948.1"/>
    </source>
</evidence>
<evidence type="ECO:0000259" key="1">
    <source>
        <dbReference type="PROSITE" id="PS50987"/>
    </source>
</evidence>
<dbReference type="SMART" id="SM00418">
    <property type="entry name" value="HTH_ARSR"/>
    <property type="match status" value="1"/>
</dbReference>
<dbReference type="CDD" id="cd00090">
    <property type="entry name" value="HTH_ARSR"/>
    <property type="match status" value="1"/>
</dbReference>